<proteinExistence type="predicted"/>
<comment type="caution">
    <text evidence="1">The sequence shown here is derived from an EMBL/GenBank/DDBJ whole genome shotgun (WGS) entry which is preliminary data.</text>
</comment>
<dbReference type="EMBL" id="BAABFR010000003">
    <property type="protein sequence ID" value="GAA4383750.1"/>
    <property type="molecule type" value="Genomic_DNA"/>
</dbReference>
<name>A0ABP8J2D4_9ACTN</name>
<sequence length="122" mass="13883">MSRWGWNRKDAVKDHHWRVPRGSNKAVQAKEQDDAAGGRHNRVIRTAPDALGRVVLRCQYRRLYAELRWTDATKKHAEYLGEMTWHSRADNLAAAWRAAHARGLTAKVLAEESAETGSNQPL</sequence>
<protein>
    <submittedName>
        <fullName evidence="1">Uncharacterized protein</fullName>
    </submittedName>
</protein>
<reference evidence="2" key="1">
    <citation type="journal article" date="2019" name="Int. J. Syst. Evol. Microbiol.">
        <title>The Global Catalogue of Microorganisms (GCM) 10K type strain sequencing project: providing services to taxonomists for standard genome sequencing and annotation.</title>
        <authorList>
            <consortium name="The Broad Institute Genomics Platform"/>
            <consortium name="The Broad Institute Genome Sequencing Center for Infectious Disease"/>
            <person name="Wu L."/>
            <person name="Ma J."/>
        </authorList>
    </citation>
    <scope>NUCLEOTIDE SEQUENCE [LARGE SCALE GENOMIC DNA]</scope>
    <source>
        <strain evidence="2">JCM 17688</strain>
    </source>
</reference>
<keyword evidence="2" id="KW-1185">Reference proteome</keyword>
<gene>
    <name evidence="1" type="ORF">GCM10023147_03400</name>
</gene>
<accession>A0ABP8J2D4</accession>
<dbReference type="Proteomes" id="UP001500635">
    <property type="component" value="Unassembled WGS sequence"/>
</dbReference>
<dbReference type="RefSeq" id="WP_344989971.1">
    <property type="nucleotide sequence ID" value="NZ_BAABFR010000003.1"/>
</dbReference>
<evidence type="ECO:0000313" key="1">
    <source>
        <dbReference type="EMBL" id="GAA4383750.1"/>
    </source>
</evidence>
<evidence type="ECO:0000313" key="2">
    <source>
        <dbReference type="Proteomes" id="UP001500635"/>
    </source>
</evidence>
<organism evidence="1 2">
    <name type="scientific">Tsukamurella soli</name>
    <dbReference type="NCBI Taxonomy" id="644556"/>
    <lineage>
        <taxon>Bacteria</taxon>
        <taxon>Bacillati</taxon>
        <taxon>Actinomycetota</taxon>
        <taxon>Actinomycetes</taxon>
        <taxon>Mycobacteriales</taxon>
        <taxon>Tsukamurellaceae</taxon>
        <taxon>Tsukamurella</taxon>
    </lineage>
</organism>